<name>A0A0K2SVV9_LEPSM</name>
<accession>A0A0K2SVV9</accession>
<protein>
    <submittedName>
        <fullName evidence="1">Uncharacterized protein</fullName>
    </submittedName>
</protein>
<organism evidence="1">
    <name type="scientific">Lepeophtheirus salmonis</name>
    <name type="common">Salmon louse</name>
    <name type="synonym">Caligus salmonis</name>
    <dbReference type="NCBI Taxonomy" id="72036"/>
    <lineage>
        <taxon>Eukaryota</taxon>
        <taxon>Metazoa</taxon>
        <taxon>Ecdysozoa</taxon>
        <taxon>Arthropoda</taxon>
        <taxon>Crustacea</taxon>
        <taxon>Multicrustacea</taxon>
        <taxon>Hexanauplia</taxon>
        <taxon>Copepoda</taxon>
        <taxon>Siphonostomatoida</taxon>
        <taxon>Caligidae</taxon>
        <taxon>Lepeophtheirus</taxon>
    </lineage>
</organism>
<evidence type="ECO:0000313" key="1">
    <source>
        <dbReference type="EMBL" id="CDW17655.1"/>
    </source>
</evidence>
<feature type="non-terminal residue" evidence="1">
    <location>
        <position position="1"/>
    </location>
</feature>
<proteinExistence type="predicted"/>
<sequence>IKYIFTCLLVINTVNVGEKFFKGKLSLNSLNIFIDSSKNIRY</sequence>
<reference evidence="1" key="1">
    <citation type="submission" date="2014-05" db="EMBL/GenBank/DDBJ databases">
        <authorList>
            <person name="Chronopoulou M."/>
        </authorList>
    </citation>
    <scope>NUCLEOTIDE SEQUENCE</scope>
    <source>
        <tissue evidence="1">Whole organism</tissue>
    </source>
</reference>
<dbReference type="EMBL" id="HACA01000294">
    <property type="protein sequence ID" value="CDW17655.1"/>
    <property type="molecule type" value="Transcribed_RNA"/>
</dbReference>
<dbReference type="AlphaFoldDB" id="A0A0K2SVV9"/>